<evidence type="ECO:0000313" key="4">
    <source>
        <dbReference type="Proteomes" id="UP001169006"/>
    </source>
</evidence>
<reference evidence="3" key="2">
    <citation type="submission" date="2023-07" db="EMBL/GenBank/DDBJ databases">
        <authorList>
            <person name="Sun H."/>
        </authorList>
    </citation>
    <scope>NUCLEOTIDE SEQUENCE</scope>
    <source>
        <strain evidence="3">05753</strain>
    </source>
</reference>
<organism evidence="3 4">
    <name type="scientific">Rhizobium oryzicola</name>
    <dbReference type="NCBI Taxonomy" id="1232668"/>
    <lineage>
        <taxon>Bacteria</taxon>
        <taxon>Pseudomonadati</taxon>
        <taxon>Pseudomonadota</taxon>
        <taxon>Alphaproteobacteria</taxon>
        <taxon>Hyphomicrobiales</taxon>
        <taxon>Rhizobiaceae</taxon>
        <taxon>Rhizobium/Agrobacterium group</taxon>
        <taxon>Rhizobium</taxon>
    </lineage>
</organism>
<keyword evidence="1" id="KW-0560">Oxidoreductase</keyword>
<evidence type="ECO:0000313" key="3">
    <source>
        <dbReference type="EMBL" id="MDO1583810.1"/>
    </source>
</evidence>
<comment type="caution">
    <text evidence="3">The sequence shown here is derived from an EMBL/GenBank/DDBJ whole genome shotgun (WGS) entry which is preliminary data.</text>
</comment>
<protein>
    <recommendedName>
        <fullName evidence="2">Acyl-CoA dehydrogenase C-terminal domain-containing protein</fullName>
    </recommendedName>
</protein>
<dbReference type="SUPFAM" id="SSF56645">
    <property type="entry name" value="Acyl-CoA dehydrogenase NM domain-like"/>
    <property type="match status" value="1"/>
</dbReference>
<gene>
    <name evidence="3" type="ORF">Q2T52_17120</name>
</gene>
<dbReference type="InterPro" id="IPR013107">
    <property type="entry name" value="Acyl-CoA_DH_C"/>
</dbReference>
<name>A0ABT8SZE8_9HYPH</name>
<proteinExistence type="predicted"/>
<keyword evidence="4" id="KW-1185">Reference proteome</keyword>
<feature type="domain" description="Acyl-CoA dehydrogenase C-terminal" evidence="2">
    <location>
        <begin position="248"/>
        <end position="357"/>
    </location>
</feature>
<dbReference type="Gene3D" id="1.10.540.10">
    <property type="entry name" value="Acyl-CoA dehydrogenase/oxidase, N-terminal domain"/>
    <property type="match status" value="1"/>
</dbReference>
<dbReference type="InterPro" id="IPR037069">
    <property type="entry name" value="AcylCoA_DH/ox_N_sf"/>
</dbReference>
<dbReference type="RefSeq" id="WP_302078009.1">
    <property type="nucleotide sequence ID" value="NZ_JAUKWQ010000005.1"/>
</dbReference>
<accession>A0ABT8SZE8</accession>
<dbReference type="EMBL" id="JAUKWQ010000005">
    <property type="protein sequence ID" value="MDO1583810.1"/>
    <property type="molecule type" value="Genomic_DNA"/>
</dbReference>
<evidence type="ECO:0000259" key="2">
    <source>
        <dbReference type="Pfam" id="PF08028"/>
    </source>
</evidence>
<dbReference type="Pfam" id="PF08028">
    <property type="entry name" value="Acyl-CoA_dh_2"/>
    <property type="match status" value="1"/>
</dbReference>
<dbReference type="Gene3D" id="1.20.140.10">
    <property type="entry name" value="Butyryl-CoA Dehydrogenase, subunit A, domain 3"/>
    <property type="match status" value="1"/>
</dbReference>
<dbReference type="Proteomes" id="UP001169006">
    <property type="component" value="Unassembled WGS sequence"/>
</dbReference>
<dbReference type="InterPro" id="IPR009100">
    <property type="entry name" value="AcylCoA_DH/oxidase_NM_dom_sf"/>
</dbReference>
<reference evidence="3" key="1">
    <citation type="journal article" date="2015" name="Int. J. Syst. Evol. Microbiol.">
        <title>Rhizobium oryzicola sp. nov., potential plant-growth-promoting endophytic bacteria isolated from rice roots.</title>
        <authorList>
            <person name="Zhang X.X."/>
            <person name="Gao J.S."/>
            <person name="Cao Y.H."/>
            <person name="Sheirdil R.A."/>
            <person name="Wang X.C."/>
            <person name="Zhang L."/>
        </authorList>
    </citation>
    <scope>NUCLEOTIDE SEQUENCE</scope>
    <source>
        <strain evidence="3">05753</strain>
    </source>
</reference>
<sequence length="398" mass="42541">MQNVFRLPVHSQQDMGHPSTEEEALAAARDFASRIGVSTSSGYVQALPYRELEWIARAGLLGVGVPAEFGGPDLANASLAEIVAITAEVNPLIGESLKSHFTVLETLRVEGAPAQQKFFFAGALAGEHFCGVSLTQASGRTSTVPQATLSINRSGCSLTGELRSLLPLFSDWIAVTTVDPQGTAHMALVHRDTEEVAFKHVAADAEQLRHEAPAIVFEDVHIAADSILRVPERGKPSTPSILSMLLDSAIDLGIARAILRHLTARQRLEWIEPAGDRQNDDDLDVLNALGRLAASIEGLGAMVERAGLHLDIAQIDATEEAVSKAWLSATSANILSSEIVRDSIANILDLQGPTSLSAIAYGRAENRHASHRHRAGHRHILGRHLIAASTSGTNAHIN</sequence>
<evidence type="ECO:0000256" key="1">
    <source>
        <dbReference type="ARBA" id="ARBA00023002"/>
    </source>
</evidence>